<dbReference type="Pfam" id="PF00056">
    <property type="entry name" value="Ldh_1_N"/>
    <property type="match status" value="1"/>
</dbReference>
<name>A0ABP0FUD3_CLALP</name>
<evidence type="ECO:0000259" key="8">
    <source>
        <dbReference type="Pfam" id="PF00056"/>
    </source>
</evidence>
<gene>
    <name evidence="10" type="ORF">CVLEPA_LOCUS14316</name>
</gene>
<dbReference type="InterPro" id="IPR022383">
    <property type="entry name" value="Lactate/malate_DH_C"/>
</dbReference>
<evidence type="ECO:0000313" key="11">
    <source>
        <dbReference type="Proteomes" id="UP001642483"/>
    </source>
</evidence>
<dbReference type="InterPro" id="IPR001236">
    <property type="entry name" value="Lactate/malate_DH_N"/>
</dbReference>
<dbReference type="SUPFAM" id="SSF51735">
    <property type="entry name" value="NAD(P)-binding Rossmann-fold domains"/>
    <property type="match status" value="1"/>
</dbReference>
<dbReference type="NCBIfam" id="NF004863">
    <property type="entry name" value="PRK06223.1"/>
    <property type="match status" value="1"/>
</dbReference>
<dbReference type="NCBIfam" id="TIGR01771">
    <property type="entry name" value="L-LDH-NAD"/>
    <property type="match status" value="1"/>
</dbReference>
<reference evidence="10 11" key="1">
    <citation type="submission" date="2024-02" db="EMBL/GenBank/DDBJ databases">
        <authorList>
            <person name="Daric V."/>
            <person name="Darras S."/>
        </authorList>
    </citation>
    <scope>NUCLEOTIDE SEQUENCE [LARGE SCALE GENOMIC DNA]</scope>
</reference>
<feature type="domain" description="Lactate/malate dehydrogenase C-terminal" evidence="9">
    <location>
        <begin position="171"/>
        <end position="333"/>
    </location>
</feature>
<dbReference type="PROSITE" id="PS00064">
    <property type="entry name" value="L_LDH"/>
    <property type="match status" value="1"/>
</dbReference>
<keyword evidence="4 7" id="KW-0560">Oxidoreductase</keyword>
<dbReference type="Gene3D" id="3.40.50.720">
    <property type="entry name" value="NAD(P)-binding Rossmann-like Domain"/>
    <property type="match status" value="1"/>
</dbReference>
<evidence type="ECO:0000256" key="2">
    <source>
        <dbReference type="ARBA" id="ARBA00006054"/>
    </source>
</evidence>
<dbReference type="InterPro" id="IPR018177">
    <property type="entry name" value="L-lactate_DH_AS"/>
</dbReference>
<evidence type="ECO:0000256" key="4">
    <source>
        <dbReference type="ARBA" id="ARBA00023002"/>
    </source>
</evidence>
<evidence type="ECO:0000256" key="5">
    <source>
        <dbReference type="ARBA" id="ARBA00023027"/>
    </source>
</evidence>
<dbReference type="PANTHER" id="PTHR43128">
    <property type="entry name" value="L-2-HYDROXYCARBOXYLATE DEHYDROGENASE (NAD(P)(+))"/>
    <property type="match status" value="1"/>
</dbReference>
<dbReference type="SUPFAM" id="SSF56327">
    <property type="entry name" value="LDH C-terminal domain-like"/>
    <property type="match status" value="1"/>
</dbReference>
<dbReference type="Proteomes" id="UP001642483">
    <property type="component" value="Unassembled WGS sequence"/>
</dbReference>
<organism evidence="10 11">
    <name type="scientific">Clavelina lepadiformis</name>
    <name type="common">Light-bulb sea squirt</name>
    <name type="synonym">Ascidia lepadiformis</name>
    <dbReference type="NCBI Taxonomy" id="159417"/>
    <lineage>
        <taxon>Eukaryota</taxon>
        <taxon>Metazoa</taxon>
        <taxon>Chordata</taxon>
        <taxon>Tunicata</taxon>
        <taxon>Ascidiacea</taxon>
        <taxon>Aplousobranchia</taxon>
        <taxon>Clavelinidae</taxon>
        <taxon>Clavelina</taxon>
    </lineage>
</organism>
<dbReference type="InterPro" id="IPR011304">
    <property type="entry name" value="L-lactate_DH"/>
</dbReference>
<keyword evidence="5 7" id="KW-0520">NAD</keyword>
<dbReference type="InterPro" id="IPR001557">
    <property type="entry name" value="L-lactate/malate_DH"/>
</dbReference>
<dbReference type="Pfam" id="PF02866">
    <property type="entry name" value="Ldh_1_C"/>
    <property type="match status" value="1"/>
</dbReference>
<evidence type="ECO:0000259" key="9">
    <source>
        <dbReference type="Pfam" id="PF02866"/>
    </source>
</evidence>
<dbReference type="InterPro" id="IPR015955">
    <property type="entry name" value="Lactate_DH/Glyco_Ohase_4_C"/>
</dbReference>
<accession>A0ABP0FUD3</accession>
<evidence type="ECO:0000256" key="7">
    <source>
        <dbReference type="RuleBase" id="RU000496"/>
    </source>
</evidence>
<dbReference type="Gene3D" id="3.90.110.10">
    <property type="entry name" value="Lactate dehydrogenase/glycoside hydrolase, family 4, C-terminal"/>
    <property type="match status" value="1"/>
</dbReference>
<proteinExistence type="inferred from homology"/>
<dbReference type="PRINTS" id="PR00086">
    <property type="entry name" value="LLDHDRGNASE"/>
</dbReference>
<comment type="catalytic activity">
    <reaction evidence="6 7">
        <text>(S)-lactate + NAD(+) = pyruvate + NADH + H(+)</text>
        <dbReference type="Rhea" id="RHEA:23444"/>
        <dbReference type="ChEBI" id="CHEBI:15361"/>
        <dbReference type="ChEBI" id="CHEBI:15378"/>
        <dbReference type="ChEBI" id="CHEBI:16651"/>
        <dbReference type="ChEBI" id="CHEBI:57540"/>
        <dbReference type="ChEBI" id="CHEBI:57945"/>
        <dbReference type="EC" id="1.1.1.27"/>
    </reaction>
</comment>
<comment type="caution">
    <text evidence="10">The sequence shown here is derived from an EMBL/GenBank/DDBJ whole genome shotgun (WGS) entry which is preliminary data.</text>
</comment>
<dbReference type="InterPro" id="IPR036291">
    <property type="entry name" value="NAD(P)-bd_dom_sf"/>
</dbReference>
<evidence type="ECO:0000256" key="3">
    <source>
        <dbReference type="ARBA" id="ARBA00012967"/>
    </source>
</evidence>
<dbReference type="EMBL" id="CAWYQH010000097">
    <property type="protein sequence ID" value="CAK8683222.1"/>
    <property type="molecule type" value="Genomic_DNA"/>
</dbReference>
<comment type="pathway">
    <text evidence="1 7">Fermentation; pyruvate fermentation to lactate; (S)-lactate from pyruvate: step 1/1.</text>
</comment>
<sequence length="340" mass="36864">MGDLNGEFDDSIRERLFCQVCTDDVKKPCKITVVGAGMVGMACSISILLKGIATDMILMDVIDDKLKGELLDLNHGKLFLSNVHIDGGRDYSKTADSKIVIVTAGARQEVGESRLSLVQRNVNIFKHIIPQVAKYSPDTILIVVSNPVDLMTYVAWKLSGFPRHRVIGSGTNLDSARFRHIIADRLAVSPASVHGWIVGEHGDSSVPLWSGVSVSGRTLASLDPKIGKNDGPKGWDKIHSQVVQGAYEVIKLKGYTNWAIGLSCAEIVESILKNKHRVQPVSCFVKGQAGIEKDVCLSLPCVLNASGVGSIVQVDLKEDELEALKKSAALINEVQEGLKW</sequence>
<protein>
    <recommendedName>
        <fullName evidence="3 7">L-lactate dehydrogenase</fullName>
        <ecNumber evidence="3 7">1.1.1.27</ecNumber>
    </recommendedName>
</protein>
<feature type="domain" description="Lactate/malate dehydrogenase N-terminal" evidence="8">
    <location>
        <begin position="29"/>
        <end position="168"/>
    </location>
</feature>
<comment type="similarity">
    <text evidence="2">Belongs to the LDH/MDH superfamily. LDH family.</text>
</comment>
<dbReference type="CDD" id="cd05293">
    <property type="entry name" value="LDH_1"/>
    <property type="match status" value="1"/>
</dbReference>
<evidence type="ECO:0000256" key="1">
    <source>
        <dbReference type="ARBA" id="ARBA00004843"/>
    </source>
</evidence>
<dbReference type="PANTHER" id="PTHR43128:SF16">
    <property type="entry name" value="L-LACTATE DEHYDROGENASE"/>
    <property type="match status" value="1"/>
</dbReference>
<dbReference type="PIRSF" id="PIRSF000102">
    <property type="entry name" value="Lac_mal_DH"/>
    <property type="match status" value="1"/>
</dbReference>
<evidence type="ECO:0000256" key="6">
    <source>
        <dbReference type="ARBA" id="ARBA00049258"/>
    </source>
</evidence>
<evidence type="ECO:0000313" key="10">
    <source>
        <dbReference type="EMBL" id="CAK8683222.1"/>
    </source>
</evidence>
<keyword evidence="11" id="KW-1185">Reference proteome</keyword>
<dbReference type="EC" id="1.1.1.27" evidence="3 7"/>
<dbReference type="HAMAP" id="MF_00488">
    <property type="entry name" value="Lactate_dehydrog"/>
    <property type="match status" value="1"/>
</dbReference>